<feature type="active site" description="Proton donor" evidence="2">
    <location>
        <position position="91"/>
    </location>
</feature>
<dbReference type="PANTHER" id="PTHR11133">
    <property type="entry name" value="SACCHAROPINE DEHYDROGENASE"/>
    <property type="match status" value="1"/>
</dbReference>
<sequence length="317" mass="36222">MTKLGIKKEEKTPPDNRVPLTPEQCVEVQRKFTDIQVIVQSSHVRCFSDEEYREKGIPVQEDVSDCDVLMGVKEVPISDLLPGKIYFFFSHTIKKQEYNRKLLQTILQKKIQLVDYEVLTDKNGFRIIGFGRFAGLVGAYNGLRALGLRRNIFDLKPAHQCAGLEEMLYQLTLVNLPPVKIAFTGDGRVANGVLELLEFMKIQRLLPEQFLEMEQPEKPVYTQLLPQHYAMRKDGSAFDLQHFFKRPEMYENAFLPFARATDLLIAAAYWDPKAPVLFTAEDMKQPDFRISVISDITCDIEGSIPSTKRASAIAEPF</sequence>
<feature type="active site" description="Proton acceptor" evidence="2">
    <location>
        <position position="73"/>
    </location>
</feature>
<dbReference type="SUPFAM" id="SSF52283">
    <property type="entry name" value="Formate/glycerate dehydrogenase catalytic domain-like"/>
    <property type="match status" value="1"/>
</dbReference>
<protein>
    <submittedName>
        <fullName evidence="5">Alanine dehydrogenase</fullName>
    </submittedName>
</protein>
<reference evidence="5" key="1">
    <citation type="journal article" date="2020" name="mSystems">
        <title>Genome- and Community-Level Interaction Insights into Carbon Utilization and Element Cycling Functions of Hydrothermarchaeota in Hydrothermal Sediment.</title>
        <authorList>
            <person name="Zhou Z."/>
            <person name="Liu Y."/>
            <person name="Xu W."/>
            <person name="Pan J."/>
            <person name="Luo Z.H."/>
            <person name="Li M."/>
        </authorList>
    </citation>
    <scope>NUCLEOTIDE SEQUENCE [LARGE SCALE GENOMIC DNA]</scope>
    <source>
        <strain evidence="5">SpSt-1217</strain>
    </source>
</reference>
<dbReference type="PANTHER" id="PTHR11133:SF22">
    <property type="entry name" value="ALPHA-AMINOADIPIC SEMIALDEHYDE SYNTHASE, MITOCHONDRIAL"/>
    <property type="match status" value="1"/>
</dbReference>
<dbReference type="EMBL" id="DSDK01000058">
    <property type="protein sequence ID" value="HDR50189.1"/>
    <property type="molecule type" value="Genomic_DNA"/>
</dbReference>
<dbReference type="Gene3D" id="3.40.50.720">
    <property type="entry name" value="NAD(P)-binding Rossmann-like Domain"/>
    <property type="match status" value="2"/>
</dbReference>
<organism evidence="5">
    <name type="scientific">Mariniphaga anaerophila</name>
    <dbReference type="NCBI Taxonomy" id="1484053"/>
    <lineage>
        <taxon>Bacteria</taxon>
        <taxon>Pseudomonadati</taxon>
        <taxon>Bacteroidota</taxon>
        <taxon>Bacteroidia</taxon>
        <taxon>Marinilabiliales</taxon>
        <taxon>Prolixibacteraceae</taxon>
        <taxon>Mariniphaga</taxon>
    </lineage>
</organism>
<evidence type="ECO:0000259" key="4">
    <source>
        <dbReference type="SMART" id="SM01003"/>
    </source>
</evidence>
<dbReference type="SMART" id="SM01003">
    <property type="entry name" value="AlaDh_PNT_N"/>
    <property type="match status" value="1"/>
</dbReference>
<name>A0A831LK83_9BACT</name>
<evidence type="ECO:0000313" key="5">
    <source>
        <dbReference type="EMBL" id="HDR50189.1"/>
    </source>
</evidence>
<dbReference type="InterPro" id="IPR051168">
    <property type="entry name" value="AASS"/>
</dbReference>
<evidence type="ECO:0000256" key="3">
    <source>
        <dbReference type="SAM" id="MobiDB-lite"/>
    </source>
</evidence>
<feature type="compositionally biased region" description="Basic and acidic residues" evidence="3">
    <location>
        <begin position="1"/>
        <end position="14"/>
    </location>
</feature>
<dbReference type="Proteomes" id="UP000886047">
    <property type="component" value="Unassembled WGS sequence"/>
</dbReference>
<dbReference type="PIRSF" id="PIRSF018250">
    <property type="entry name" value="Saccharopine_DH_Lys"/>
    <property type="match status" value="1"/>
</dbReference>
<accession>A0A831LK83</accession>
<dbReference type="CDD" id="cd05199">
    <property type="entry name" value="SDH_like"/>
    <property type="match status" value="1"/>
</dbReference>
<proteinExistence type="predicted"/>
<gene>
    <name evidence="5" type="ORF">ENN90_01010</name>
</gene>
<dbReference type="GO" id="GO:0009085">
    <property type="term" value="P:lysine biosynthetic process"/>
    <property type="evidence" value="ECO:0007669"/>
    <property type="project" value="InterPro"/>
</dbReference>
<feature type="non-terminal residue" evidence="5">
    <location>
        <position position="317"/>
    </location>
</feature>
<dbReference type="InterPro" id="IPR007886">
    <property type="entry name" value="AlaDH/PNT_N"/>
</dbReference>
<feature type="region of interest" description="Disordered" evidence="3">
    <location>
        <begin position="1"/>
        <end position="20"/>
    </location>
</feature>
<evidence type="ECO:0000256" key="2">
    <source>
        <dbReference type="PIRSR" id="PIRSR018250-1"/>
    </source>
</evidence>
<comment type="caution">
    <text evidence="5">The sequence shown here is derived from an EMBL/GenBank/DDBJ whole genome shotgun (WGS) entry which is preliminary data.</text>
</comment>
<dbReference type="GO" id="GO:0004754">
    <property type="term" value="F:saccharopine dehydrogenase (NAD+, L-lysine-forming) activity"/>
    <property type="evidence" value="ECO:0007669"/>
    <property type="project" value="InterPro"/>
</dbReference>
<keyword evidence="1" id="KW-0560">Oxidoreductase</keyword>
<evidence type="ECO:0000256" key="1">
    <source>
        <dbReference type="ARBA" id="ARBA00023002"/>
    </source>
</evidence>
<dbReference type="Pfam" id="PF05222">
    <property type="entry name" value="AlaDh_PNT_N"/>
    <property type="match status" value="1"/>
</dbReference>
<dbReference type="AlphaFoldDB" id="A0A831LK83"/>
<feature type="domain" description="Alanine dehydrogenase/pyridine nucleotide transhydrogenase N-terminal" evidence="4">
    <location>
        <begin position="5"/>
        <end position="137"/>
    </location>
</feature>
<dbReference type="InterPro" id="IPR027281">
    <property type="entry name" value="Lys1"/>
</dbReference>